<evidence type="ECO:0000256" key="7">
    <source>
        <dbReference type="ARBA" id="ARBA00023136"/>
    </source>
</evidence>
<accession>A0A975F027</accession>
<comment type="catalytic activity">
    <reaction evidence="10">
        <text>di-trans,octa-cis-undecaprenyl diphospho-N-acetyl-alpha-D-muramoyl-L-alanyl-D-glutamyl-meso-2,6-diaminopimeloyl-D-alanyl-D-alanine + UDP-N-acetyl-alpha-D-glucosamine = di-trans,octa-cis-undecaprenyl diphospho-[N-acetyl-alpha-D-glucosaminyl-(1-&gt;4)]-N-acetyl-alpha-D-muramoyl-L-alanyl-D-glutamyl-meso-2,6-diaminopimeloyl-D-alanyl-D-alanine + UDP + H(+)</text>
        <dbReference type="Rhea" id="RHEA:31227"/>
        <dbReference type="ChEBI" id="CHEBI:15378"/>
        <dbReference type="ChEBI" id="CHEBI:57705"/>
        <dbReference type="ChEBI" id="CHEBI:58223"/>
        <dbReference type="ChEBI" id="CHEBI:61387"/>
        <dbReference type="ChEBI" id="CHEBI:61388"/>
        <dbReference type="EC" id="2.4.1.227"/>
    </reaction>
</comment>
<dbReference type="GO" id="GO:0071555">
    <property type="term" value="P:cell wall organization"/>
    <property type="evidence" value="ECO:0007669"/>
    <property type="project" value="UniProtKB-KW"/>
</dbReference>
<comment type="similarity">
    <text evidence="10">Belongs to the glycosyltransferase 28 family. MurG subfamily.</text>
</comment>
<dbReference type="GO" id="GO:0051301">
    <property type="term" value="P:cell division"/>
    <property type="evidence" value="ECO:0007669"/>
    <property type="project" value="UniProtKB-KW"/>
</dbReference>
<dbReference type="GO" id="GO:0009252">
    <property type="term" value="P:peptidoglycan biosynthetic process"/>
    <property type="evidence" value="ECO:0007669"/>
    <property type="project" value="UniProtKB-UniRule"/>
</dbReference>
<evidence type="ECO:0000313" key="14">
    <source>
        <dbReference type="Proteomes" id="UP000671995"/>
    </source>
</evidence>
<dbReference type="Pfam" id="PF03033">
    <property type="entry name" value="Glyco_transf_28"/>
    <property type="match status" value="1"/>
</dbReference>
<dbReference type="CDD" id="cd03785">
    <property type="entry name" value="GT28_MurG"/>
    <property type="match status" value="1"/>
</dbReference>
<feature type="binding site" evidence="10">
    <location>
        <position position="216"/>
    </location>
    <ligand>
        <name>UDP-N-acetyl-alpha-D-glucosamine</name>
        <dbReference type="ChEBI" id="CHEBI:57705"/>
    </ligand>
</feature>
<dbReference type="Pfam" id="PF04101">
    <property type="entry name" value="Glyco_tran_28_C"/>
    <property type="match status" value="1"/>
</dbReference>
<evidence type="ECO:0000256" key="3">
    <source>
        <dbReference type="ARBA" id="ARBA00022676"/>
    </source>
</evidence>
<dbReference type="InterPro" id="IPR006009">
    <property type="entry name" value="GlcNAc_MurG"/>
</dbReference>
<sequence>MYRVVFTGGGTGGHIYPGIAVADELKLLFEKKMPSEDLEIYWIGNRSGMDRTIVEKSIGLNGKCSITGFYGIPSGKFRRNFSFKNFIDIFKILGGLAASFFILLKLKPDLLFSKGGFVSVPPCLCAGIQKIPVYTHECDFTPGLATRINSKSAFRVLLSYAETKRFFPVKAQNKLMVTGNPVRPAFFQADKSRGLDFLGLTQKDLDMPLLLILGGSSGSKQINDLVWENLSWLTEHFIVVHQTGRQLGGQQKSVFEPSVDKDSSDKTDFAEKYRASYKPYEFIYSQMPDVIACSDIVLCRAGSNSLWECAVLKKPMVLIPLCGKATRGDQVENASYFEKNGAALTLIGGKADSDHLKKALTIMENNEKRNSFSAACEKITAQERPAEFIASLLYNELINNDIKGKKYV</sequence>
<evidence type="ECO:0000256" key="6">
    <source>
        <dbReference type="ARBA" id="ARBA00022984"/>
    </source>
</evidence>
<dbReference type="SUPFAM" id="SSF53756">
    <property type="entry name" value="UDP-Glycosyltransferase/glycogen phosphorylase"/>
    <property type="match status" value="1"/>
</dbReference>
<dbReference type="AlphaFoldDB" id="A0A975F027"/>
<evidence type="ECO:0000256" key="8">
    <source>
        <dbReference type="ARBA" id="ARBA00023306"/>
    </source>
</evidence>
<dbReference type="PANTHER" id="PTHR21015:SF27">
    <property type="entry name" value="UDP-N-ACETYLGLUCOSAMINE--N-ACETYLMURAMYL-(PENTAPEPTIDE) PYROPHOSPHORYL-UNDECAPRENOL N-ACETYLGLUCOSAMINE TRANSFERASE"/>
    <property type="match status" value="1"/>
</dbReference>
<dbReference type="InterPro" id="IPR007235">
    <property type="entry name" value="Glyco_trans_28_C"/>
</dbReference>
<feature type="binding site" evidence="10">
    <location>
        <begin position="11"/>
        <end position="13"/>
    </location>
    <ligand>
        <name>UDP-N-acetyl-alpha-D-glucosamine</name>
        <dbReference type="ChEBI" id="CHEBI:57705"/>
    </ligand>
</feature>
<dbReference type="HAMAP" id="MF_00033">
    <property type="entry name" value="MurG"/>
    <property type="match status" value="1"/>
</dbReference>
<organism evidence="13 14">
    <name type="scientific">Treponema parvum</name>
    <dbReference type="NCBI Taxonomy" id="138851"/>
    <lineage>
        <taxon>Bacteria</taxon>
        <taxon>Pseudomonadati</taxon>
        <taxon>Spirochaetota</taxon>
        <taxon>Spirochaetia</taxon>
        <taxon>Spirochaetales</taxon>
        <taxon>Treponemataceae</taxon>
        <taxon>Treponema</taxon>
    </lineage>
</organism>
<comment type="subcellular location">
    <subcellularLocation>
        <location evidence="10">Cell membrane</location>
        <topology evidence="10">Peripheral membrane protein</topology>
        <orientation evidence="10">Cytoplasmic side</orientation>
    </subcellularLocation>
</comment>
<feature type="binding site" evidence="10">
    <location>
        <position position="183"/>
    </location>
    <ligand>
        <name>UDP-N-acetyl-alpha-D-glucosamine</name>
        <dbReference type="ChEBI" id="CHEBI:57705"/>
    </ligand>
</feature>
<keyword evidence="3 10" id="KW-0328">Glycosyltransferase</keyword>
<dbReference type="GO" id="GO:0008360">
    <property type="term" value="P:regulation of cell shape"/>
    <property type="evidence" value="ECO:0007669"/>
    <property type="project" value="UniProtKB-KW"/>
</dbReference>
<keyword evidence="1 10" id="KW-1003">Cell membrane</keyword>
<gene>
    <name evidence="10" type="primary">murG</name>
    <name evidence="13" type="ORF">HRI96_06735</name>
</gene>
<keyword evidence="4 10" id="KW-0808">Transferase</keyword>
<evidence type="ECO:0000256" key="2">
    <source>
        <dbReference type="ARBA" id="ARBA00022618"/>
    </source>
</evidence>
<reference evidence="13" key="1">
    <citation type="submission" date="2020-05" db="EMBL/GenBank/DDBJ databases">
        <authorList>
            <person name="Zeng H."/>
            <person name="Chan Y.K."/>
            <person name="Watt R.M."/>
        </authorList>
    </citation>
    <scope>NUCLEOTIDE SEQUENCE</scope>
    <source>
        <strain evidence="13">ATCC 700773</strain>
    </source>
</reference>
<feature type="binding site" evidence="10">
    <location>
        <position position="330"/>
    </location>
    <ligand>
        <name>UDP-N-acetyl-alpha-D-glucosamine</name>
        <dbReference type="ChEBI" id="CHEBI:57705"/>
    </ligand>
</feature>
<dbReference type="GO" id="GO:0005975">
    <property type="term" value="P:carbohydrate metabolic process"/>
    <property type="evidence" value="ECO:0007669"/>
    <property type="project" value="InterPro"/>
</dbReference>
<dbReference type="RefSeq" id="WP_210116632.1">
    <property type="nucleotide sequence ID" value="NZ_CP054257.1"/>
</dbReference>
<evidence type="ECO:0000256" key="10">
    <source>
        <dbReference type="HAMAP-Rule" id="MF_00033"/>
    </source>
</evidence>
<comment type="caution">
    <text evidence="10">Lacks conserved residue(s) required for the propagation of feature annotation.</text>
</comment>
<evidence type="ECO:0000256" key="4">
    <source>
        <dbReference type="ARBA" id="ARBA00022679"/>
    </source>
</evidence>
<keyword evidence="5 10" id="KW-0133">Cell shape</keyword>
<proteinExistence type="inferred from homology"/>
<evidence type="ECO:0000313" key="13">
    <source>
        <dbReference type="EMBL" id="QTQ11918.1"/>
    </source>
</evidence>
<keyword evidence="7 10" id="KW-0472">Membrane</keyword>
<evidence type="ECO:0000256" key="5">
    <source>
        <dbReference type="ARBA" id="ARBA00022960"/>
    </source>
</evidence>
<dbReference type="GO" id="GO:0005886">
    <property type="term" value="C:plasma membrane"/>
    <property type="evidence" value="ECO:0007669"/>
    <property type="project" value="UniProtKB-SubCell"/>
</dbReference>
<evidence type="ECO:0000259" key="12">
    <source>
        <dbReference type="Pfam" id="PF04101"/>
    </source>
</evidence>
<protein>
    <recommendedName>
        <fullName evidence="10">UDP-N-acetylglucosamine--N-acetylmuramyl-(pentapeptide) pyrophosphoryl-undecaprenol N-acetylglucosamine transferase</fullName>
        <ecNumber evidence="10">2.4.1.227</ecNumber>
    </recommendedName>
    <alternativeName>
        <fullName evidence="10">Undecaprenyl-PP-MurNAc-pentapeptide-UDPGlcNAc GlcNAc transferase</fullName>
    </alternativeName>
</protein>
<dbReference type="PANTHER" id="PTHR21015">
    <property type="entry name" value="UDP-N-ACETYLGLUCOSAMINE--N-ACETYLMURAMYL-(PENTAPEPTIDE) PYROPHOSPHORYL-UNDECAPRENOL N-ACETYLGLUCOSAMINE TRANSFERASE 1"/>
    <property type="match status" value="1"/>
</dbReference>
<comment type="pathway">
    <text evidence="10">Cell wall biogenesis; peptidoglycan biosynthesis.</text>
</comment>
<name>A0A975F027_9SPIR</name>
<comment type="function">
    <text evidence="10">Cell wall formation. Catalyzes the transfer of a GlcNAc subunit on undecaprenyl-pyrophosphoryl-MurNAc-pentapeptide (lipid intermediate I) to form undecaprenyl-pyrophosphoryl-MurNAc-(pentapeptide)GlcNAc (lipid intermediate II).</text>
</comment>
<keyword evidence="6 10" id="KW-0573">Peptidoglycan synthesis</keyword>
<evidence type="ECO:0000256" key="9">
    <source>
        <dbReference type="ARBA" id="ARBA00023316"/>
    </source>
</evidence>
<dbReference type="GO" id="GO:0050511">
    <property type="term" value="F:undecaprenyldiphospho-muramoylpentapeptide beta-N-acetylglucosaminyltransferase activity"/>
    <property type="evidence" value="ECO:0007669"/>
    <property type="project" value="UniProtKB-UniRule"/>
</dbReference>
<dbReference type="EC" id="2.4.1.227" evidence="10"/>
<dbReference type="EMBL" id="CP054257">
    <property type="protein sequence ID" value="QTQ11918.1"/>
    <property type="molecule type" value="Genomic_DNA"/>
</dbReference>
<evidence type="ECO:0000259" key="11">
    <source>
        <dbReference type="Pfam" id="PF03033"/>
    </source>
</evidence>
<reference evidence="13" key="2">
    <citation type="journal article" date="2021" name="Microbiol. Resour. Announc.">
        <title>Complete Genome Sequences of Three Human Oral Treponema parvum Isolates.</title>
        <authorList>
            <person name="Zeng H."/>
            <person name="Watt R.M."/>
        </authorList>
    </citation>
    <scope>NUCLEOTIDE SEQUENCE</scope>
    <source>
        <strain evidence="13">ATCC 700773</strain>
    </source>
</reference>
<feature type="domain" description="Glycosyltransferase family 28 N-terminal" evidence="11">
    <location>
        <begin position="4"/>
        <end position="156"/>
    </location>
</feature>
<dbReference type="Proteomes" id="UP000671995">
    <property type="component" value="Chromosome"/>
</dbReference>
<keyword evidence="2 10" id="KW-0132">Cell division</keyword>
<evidence type="ECO:0000256" key="1">
    <source>
        <dbReference type="ARBA" id="ARBA00022475"/>
    </source>
</evidence>
<dbReference type="InterPro" id="IPR004276">
    <property type="entry name" value="GlycoTrans_28_N"/>
</dbReference>
<keyword evidence="9 10" id="KW-0961">Cell wall biogenesis/degradation</keyword>
<dbReference type="Gene3D" id="3.40.50.2000">
    <property type="entry name" value="Glycogen Phosphorylase B"/>
    <property type="match status" value="2"/>
</dbReference>
<keyword evidence="8 10" id="KW-0131">Cell cycle</keyword>
<feature type="domain" description="Glycosyl transferase family 28 C-terminal" evidence="12">
    <location>
        <begin position="210"/>
        <end position="376"/>
    </location>
</feature>